<evidence type="ECO:0000313" key="1">
    <source>
        <dbReference type="EMBL" id="CDS03815.1"/>
    </source>
</evidence>
<dbReference type="EMBL" id="LK023314">
    <property type="protein sequence ID" value="CDS03815.1"/>
    <property type="molecule type" value="Genomic_DNA"/>
</dbReference>
<dbReference type="OrthoDB" id="10343254at2759"/>
<name>A0A077WAM3_9FUNG</name>
<protein>
    <submittedName>
        <fullName evidence="1">Uncharacterized protein</fullName>
    </submittedName>
</protein>
<gene>
    <name evidence="1" type="ORF">LRAMOSA06770</name>
</gene>
<dbReference type="AlphaFoldDB" id="A0A077WAM3"/>
<reference evidence="1" key="1">
    <citation type="journal article" date="2014" name="Genome Announc.">
        <title>De novo whole-genome sequence and genome annotation of Lichtheimia ramosa.</title>
        <authorList>
            <person name="Linde J."/>
            <person name="Schwartze V."/>
            <person name="Binder U."/>
            <person name="Lass-Florl C."/>
            <person name="Voigt K."/>
            <person name="Horn F."/>
        </authorList>
    </citation>
    <scope>NUCLEOTIDE SEQUENCE</scope>
    <source>
        <strain evidence="1">JMRC FSU:6197</strain>
    </source>
</reference>
<sequence>MRRPTLRLNCLSRLFKKLQRHRTTTITSFNKPTSAQYTTTSVNNATSAAAAAQLPKAHATIAVPVIKYDDMHQVFQIMEMMMMELMQYVDVDVPWSVAGIAQIAATLVLNVEGP</sequence>
<accession>A0A077WAM3</accession>
<proteinExistence type="predicted"/>
<organism evidence="1">
    <name type="scientific">Lichtheimia ramosa</name>
    <dbReference type="NCBI Taxonomy" id="688394"/>
    <lineage>
        <taxon>Eukaryota</taxon>
        <taxon>Fungi</taxon>
        <taxon>Fungi incertae sedis</taxon>
        <taxon>Mucoromycota</taxon>
        <taxon>Mucoromycotina</taxon>
        <taxon>Mucoromycetes</taxon>
        <taxon>Mucorales</taxon>
        <taxon>Lichtheimiaceae</taxon>
        <taxon>Lichtheimia</taxon>
    </lineage>
</organism>